<keyword evidence="5" id="KW-0297">G-protein coupled receptor</keyword>
<evidence type="ECO:0000256" key="4">
    <source>
        <dbReference type="ARBA" id="ARBA00023136"/>
    </source>
</evidence>
<keyword evidence="3 7" id="KW-1133">Transmembrane helix</keyword>
<organism evidence="9 10">
    <name type="scientific">Patiria miniata</name>
    <name type="common">Bat star</name>
    <name type="synonym">Asterina miniata</name>
    <dbReference type="NCBI Taxonomy" id="46514"/>
    <lineage>
        <taxon>Eukaryota</taxon>
        <taxon>Metazoa</taxon>
        <taxon>Echinodermata</taxon>
        <taxon>Eleutherozoa</taxon>
        <taxon>Asterozoa</taxon>
        <taxon>Asteroidea</taxon>
        <taxon>Valvatacea</taxon>
        <taxon>Valvatida</taxon>
        <taxon>Asterinidae</taxon>
        <taxon>Patiria</taxon>
    </lineage>
</organism>
<keyword evidence="5" id="KW-0675">Receptor</keyword>
<feature type="domain" description="G-protein coupled receptors family 1 profile" evidence="8">
    <location>
        <begin position="38"/>
        <end position="331"/>
    </location>
</feature>
<dbReference type="Gene3D" id="1.20.1070.10">
    <property type="entry name" value="Rhodopsin 7-helix transmembrane proteins"/>
    <property type="match status" value="1"/>
</dbReference>
<feature type="transmembrane region" description="Helical" evidence="7">
    <location>
        <begin position="142"/>
        <end position="163"/>
    </location>
</feature>
<dbReference type="CDD" id="cd00637">
    <property type="entry name" value="7tm_classA_rhodopsin-like"/>
    <property type="match status" value="1"/>
</dbReference>
<protein>
    <recommendedName>
        <fullName evidence="8">G-protein coupled receptors family 1 profile domain-containing protein</fullName>
    </recommendedName>
</protein>
<feature type="transmembrane region" description="Helical" evidence="7">
    <location>
        <begin position="175"/>
        <end position="205"/>
    </location>
</feature>
<dbReference type="PROSITE" id="PS50262">
    <property type="entry name" value="G_PROTEIN_RECEP_F1_2"/>
    <property type="match status" value="1"/>
</dbReference>
<keyword evidence="2 5" id="KW-0812">Transmembrane</keyword>
<dbReference type="OrthoDB" id="10042731at2759"/>
<dbReference type="PANTHER" id="PTHR45698">
    <property type="entry name" value="TRACE AMINE-ASSOCIATED RECEPTOR 19N-RELATED"/>
    <property type="match status" value="1"/>
</dbReference>
<evidence type="ECO:0000256" key="3">
    <source>
        <dbReference type="ARBA" id="ARBA00022989"/>
    </source>
</evidence>
<feature type="transmembrane region" description="Helical" evidence="7">
    <location>
        <begin position="100"/>
        <end position="121"/>
    </location>
</feature>
<dbReference type="GO" id="GO:0004930">
    <property type="term" value="F:G protein-coupled receptor activity"/>
    <property type="evidence" value="ECO:0007669"/>
    <property type="project" value="UniProtKB-KW"/>
</dbReference>
<evidence type="ECO:0000313" key="10">
    <source>
        <dbReference type="Proteomes" id="UP000887568"/>
    </source>
</evidence>
<evidence type="ECO:0000256" key="5">
    <source>
        <dbReference type="RuleBase" id="RU000688"/>
    </source>
</evidence>
<accession>A0A914B5R5</accession>
<dbReference type="RefSeq" id="XP_038071284.1">
    <property type="nucleotide sequence ID" value="XM_038215356.1"/>
</dbReference>
<comment type="similarity">
    <text evidence="5">Belongs to the G-protein coupled receptor 1 family.</text>
</comment>
<dbReference type="PANTHER" id="PTHR45698:SF1">
    <property type="entry name" value="TRACE AMINE-ASSOCIATED RECEPTOR 13C-LIKE"/>
    <property type="match status" value="1"/>
</dbReference>
<comment type="subcellular location">
    <subcellularLocation>
        <location evidence="1">Membrane</location>
    </subcellularLocation>
</comment>
<dbReference type="PRINTS" id="PR00237">
    <property type="entry name" value="GPCRRHODOPSN"/>
</dbReference>
<keyword evidence="5" id="KW-0807">Transducer</keyword>
<dbReference type="InterPro" id="IPR017452">
    <property type="entry name" value="GPCR_Rhodpsn_7TM"/>
</dbReference>
<dbReference type="GeneID" id="119740147"/>
<feature type="transmembrane region" description="Helical" evidence="7">
    <location>
        <begin position="59"/>
        <end position="80"/>
    </location>
</feature>
<dbReference type="InterPro" id="IPR000276">
    <property type="entry name" value="GPCR_Rhodpsn"/>
</dbReference>
<feature type="compositionally biased region" description="Low complexity" evidence="6">
    <location>
        <begin position="229"/>
        <end position="240"/>
    </location>
</feature>
<keyword evidence="10" id="KW-1185">Reference proteome</keyword>
<sequence length="392" mass="43874">MDSQTTEGATTAMNDPTPFDAIMLKTVYSIIGLLGIVGNSLVIYLVVKVPSLRSVTNVLICNQALIDLTSSIFFVCFYLVPEPPLPESTAAASVLCKLWLSGWPLWGFSVSSTVNLVLLTLERYFAIMHPIKYRYRFSMRRAKFLAIIPWFVGPLHELGWALVQTVDSEGQCVPLWPSVILQCVLGVVFFTGHYMLPVTLMVYVYTKIILKLRSDWRSSTTSPSRDAHAPNNNAPALNDPQSSEYNSDRRNTTDCAPNSPVPRRRHFSLLASKSVLRTLLIVSASYIVCWGPNEIIYLLFNLGVPVEFGGLYHNLSVIFVLCNMCLNPIVYAFHYEELKRALRTTLPTCEMNGKLRMSCCSECCKKSKTYEVEGSEQQLATVTLQDGAITRL</sequence>
<dbReference type="SUPFAM" id="SSF81321">
    <property type="entry name" value="Family A G protein-coupled receptor-like"/>
    <property type="match status" value="1"/>
</dbReference>
<dbReference type="AlphaFoldDB" id="A0A914B5R5"/>
<feature type="transmembrane region" description="Helical" evidence="7">
    <location>
        <begin position="312"/>
        <end position="333"/>
    </location>
</feature>
<dbReference type="PROSITE" id="PS00237">
    <property type="entry name" value="G_PROTEIN_RECEP_F1_1"/>
    <property type="match status" value="1"/>
</dbReference>
<dbReference type="EnsemblMetazoa" id="XM_038215356.1">
    <property type="protein sequence ID" value="XP_038071284.1"/>
    <property type="gene ID" value="LOC119740147"/>
</dbReference>
<feature type="region of interest" description="Disordered" evidence="6">
    <location>
        <begin position="221"/>
        <end position="260"/>
    </location>
</feature>
<evidence type="ECO:0000256" key="1">
    <source>
        <dbReference type="ARBA" id="ARBA00004370"/>
    </source>
</evidence>
<evidence type="ECO:0000256" key="2">
    <source>
        <dbReference type="ARBA" id="ARBA00022692"/>
    </source>
</evidence>
<dbReference type="Proteomes" id="UP000887568">
    <property type="component" value="Unplaced"/>
</dbReference>
<dbReference type="Pfam" id="PF00001">
    <property type="entry name" value="7tm_1"/>
    <property type="match status" value="1"/>
</dbReference>
<feature type="transmembrane region" description="Helical" evidence="7">
    <location>
        <begin position="274"/>
        <end position="300"/>
    </location>
</feature>
<dbReference type="SMART" id="SM01381">
    <property type="entry name" value="7TM_GPCR_Srsx"/>
    <property type="match status" value="1"/>
</dbReference>
<evidence type="ECO:0000256" key="6">
    <source>
        <dbReference type="SAM" id="MobiDB-lite"/>
    </source>
</evidence>
<dbReference type="GO" id="GO:0016020">
    <property type="term" value="C:membrane"/>
    <property type="evidence" value="ECO:0007669"/>
    <property type="project" value="UniProtKB-SubCell"/>
</dbReference>
<proteinExistence type="inferred from homology"/>
<name>A0A914B5R5_PATMI</name>
<evidence type="ECO:0000313" key="9">
    <source>
        <dbReference type="EnsemblMetazoa" id="XP_038071284.1"/>
    </source>
</evidence>
<evidence type="ECO:0000256" key="7">
    <source>
        <dbReference type="SAM" id="Phobius"/>
    </source>
</evidence>
<keyword evidence="4 7" id="KW-0472">Membrane</keyword>
<dbReference type="OMA" id="YAFHYEE"/>
<feature type="transmembrane region" description="Helical" evidence="7">
    <location>
        <begin position="27"/>
        <end position="47"/>
    </location>
</feature>
<reference evidence="9" key="1">
    <citation type="submission" date="2022-11" db="UniProtKB">
        <authorList>
            <consortium name="EnsemblMetazoa"/>
        </authorList>
    </citation>
    <scope>IDENTIFICATION</scope>
</reference>
<evidence type="ECO:0000259" key="8">
    <source>
        <dbReference type="PROSITE" id="PS50262"/>
    </source>
</evidence>